<dbReference type="PROSITE" id="PS51918">
    <property type="entry name" value="RADICAL_SAM"/>
    <property type="match status" value="1"/>
</dbReference>
<dbReference type="PANTHER" id="PTHR11228">
    <property type="entry name" value="RADICAL SAM DOMAIN PROTEIN"/>
    <property type="match status" value="1"/>
</dbReference>
<dbReference type="PANTHER" id="PTHR11228:SF34">
    <property type="entry name" value="TUNGSTEN-CONTAINING ALDEHYDE FERREDOXIN OXIDOREDUCTASE COFACTOR MODIFYING PROTEIN"/>
    <property type="match status" value="1"/>
</dbReference>
<dbReference type="AlphaFoldDB" id="A0A0C2D4S5"/>
<organism evidence="7 8">
    <name type="scientific">Enhygromyxa salina</name>
    <dbReference type="NCBI Taxonomy" id="215803"/>
    <lineage>
        <taxon>Bacteria</taxon>
        <taxon>Pseudomonadati</taxon>
        <taxon>Myxococcota</taxon>
        <taxon>Polyangia</taxon>
        <taxon>Nannocystales</taxon>
        <taxon>Nannocystaceae</taxon>
        <taxon>Enhygromyxa</taxon>
    </lineage>
</organism>
<dbReference type="GO" id="GO:0003824">
    <property type="term" value="F:catalytic activity"/>
    <property type="evidence" value="ECO:0007669"/>
    <property type="project" value="InterPro"/>
</dbReference>
<dbReference type="SFLD" id="SFLDG01067">
    <property type="entry name" value="SPASM/twitch_domain_containing"/>
    <property type="match status" value="1"/>
</dbReference>
<sequence>MTEAHARRAARVAAHKANQRARLEAFATGELPLGPASVHIDVTNACNIDCVTCWDHSPHLQQPRPISWKRQRADPAQFEQLLADIDSLGGLEAVIVSGMGEPFTHPQIYELLAAVKRRGLHLTVITNLLAADPARILELEVDCLLLGIHAASERAYLDFHPSWSARDWQRLQSTLAQFSAAGRRGDKHVHVICKHNAGELIAMIEQAARLHAARVNFKLASLRAGTEVVGIDADQRARLRSGELAAAKQRAEALGLAHNLDAFALQLEAGGLATAPIDQVGCFMGQLYSRITVDGTVLYCCNTEVVVGQLDANTRFSQLWHGPSWTALRERLRQGRYLPSCSQCGKFNQNLTWSERVRAAHGEARWLELTGRGTANHQAAAPTTGAPPSADAVASAMRRLSLPVLR</sequence>
<keyword evidence="3" id="KW-0479">Metal-binding</keyword>
<dbReference type="Pfam" id="PF13186">
    <property type="entry name" value="SPASM"/>
    <property type="match status" value="1"/>
</dbReference>
<dbReference type="Pfam" id="PF04055">
    <property type="entry name" value="Radical_SAM"/>
    <property type="match status" value="1"/>
</dbReference>
<dbReference type="CDD" id="cd21109">
    <property type="entry name" value="SPASM"/>
    <property type="match status" value="1"/>
</dbReference>
<evidence type="ECO:0000256" key="4">
    <source>
        <dbReference type="ARBA" id="ARBA00023004"/>
    </source>
</evidence>
<protein>
    <submittedName>
        <fullName evidence="7">Radical SAM domain protein</fullName>
    </submittedName>
</protein>
<evidence type="ECO:0000256" key="3">
    <source>
        <dbReference type="ARBA" id="ARBA00022723"/>
    </source>
</evidence>
<dbReference type="Gene3D" id="3.20.20.70">
    <property type="entry name" value="Aldolase class I"/>
    <property type="match status" value="1"/>
</dbReference>
<evidence type="ECO:0000313" key="8">
    <source>
        <dbReference type="Proteomes" id="UP000031599"/>
    </source>
</evidence>
<evidence type="ECO:0000256" key="1">
    <source>
        <dbReference type="ARBA" id="ARBA00001966"/>
    </source>
</evidence>
<dbReference type="EMBL" id="JMCC02000061">
    <property type="protein sequence ID" value="KIG15077.1"/>
    <property type="molecule type" value="Genomic_DNA"/>
</dbReference>
<dbReference type="GO" id="GO:0046872">
    <property type="term" value="F:metal ion binding"/>
    <property type="evidence" value="ECO:0007669"/>
    <property type="project" value="UniProtKB-KW"/>
</dbReference>
<gene>
    <name evidence="7" type="ORF">DB30_06109</name>
</gene>
<accession>A0A0C2D4S5</accession>
<dbReference type="InterPro" id="IPR050377">
    <property type="entry name" value="Radical_SAM_PqqE_MftC-like"/>
</dbReference>
<dbReference type="SUPFAM" id="SSF102114">
    <property type="entry name" value="Radical SAM enzymes"/>
    <property type="match status" value="1"/>
</dbReference>
<evidence type="ECO:0000256" key="5">
    <source>
        <dbReference type="ARBA" id="ARBA00023014"/>
    </source>
</evidence>
<keyword evidence="2" id="KW-0949">S-adenosyl-L-methionine</keyword>
<dbReference type="CDD" id="cd01335">
    <property type="entry name" value="Radical_SAM"/>
    <property type="match status" value="1"/>
</dbReference>
<reference evidence="7 8" key="1">
    <citation type="submission" date="2014-12" db="EMBL/GenBank/DDBJ databases">
        <title>Genome assembly of Enhygromyxa salina DSM 15201.</title>
        <authorList>
            <person name="Sharma G."/>
            <person name="Subramanian S."/>
        </authorList>
    </citation>
    <scope>NUCLEOTIDE SEQUENCE [LARGE SCALE GENOMIC DNA]</scope>
    <source>
        <strain evidence="7 8">DSM 15201</strain>
    </source>
</reference>
<name>A0A0C2D4S5_9BACT</name>
<comment type="cofactor">
    <cofactor evidence="1">
        <name>[4Fe-4S] cluster</name>
        <dbReference type="ChEBI" id="CHEBI:49883"/>
    </cofactor>
</comment>
<dbReference type="InterPro" id="IPR013785">
    <property type="entry name" value="Aldolase_TIM"/>
</dbReference>
<evidence type="ECO:0000313" key="7">
    <source>
        <dbReference type="EMBL" id="KIG15077.1"/>
    </source>
</evidence>
<dbReference type="RefSeq" id="WP_052552492.1">
    <property type="nucleotide sequence ID" value="NZ_JMCC02000061.1"/>
</dbReference>
<proteinExistence type="predicted"/>
<feature type="domain" description="Radical SAM core" evidence="6">
    <location>
        <begin position="32"/>
        <end position="261"/>
    </location>
</feature>
<evidence type="ECO:0000256" key="2">
    <source>
        <dbReference type="ARBA" id="ARBA00022691"/>
    </source>
</evidence>
<keyword evidence="5" id="KW-0411">Iron-sulfur</keyword>
<dbReference type="InterPro" id="IPR058240">
    <property type="entry name" value="rSAM_sf"/>
</dbReference>
<dbReference type="Proteomes" id="UP000031599">
    <property type="component" value="Unassembled WGS sequence"/>
</dbReference>
<dbReference type="SFLD" id="SFLDS00029">
    <property type="entry name" value="Radical_SAM"/>
    <property type="match status" value="1"/>
</dbReference>
<comment type="caution">
    <text evidence="7">The sequence shown here is derived from an EMBL/GenBank/DDBJ whole genome shotgun (WGS) entry which is preliminary data.</text>
</comment>
<dbReference type="InterPro" id="IPR023885">
    <property type="entry name" value="4Fe4S-binding_SPASM_dom"/>
</dbReference>
<keyword evidence="4" id="KW-0408">Iron</keyword>
<dbReference type="GO" id="GO:0051536">
    <property type="term" value="F:iron-sulfur cluster binding"/>
    <property type="evidence" value="ECO:0007669"/>
    <property type="project" value="UniProtKB-KW"/>
</dbReference>
<dbReference type="InterPro" id="IPR007197">
    <property type="entry name" value="rSAM"/>
</dbReference>
<evidence type="ECO:0000259" key="6">
    <source>
        <dbReference type="PROSITE" id="PS51918"/>
    </source>
</evidence>